<evidence type="ECO:0000313" key="13">
    <source>
        <dbReference type="Proteomes" id="UP000582213"/>
    </source>
</evidence>
<dbReference type="SUPFAM" id="SSF52743">
    <property type="entry name" value="Subtilisin-like"/>
    <property type="match status" value="1"/>
</dbReference>
<feature type="domain" description="Peptidase S53" evidence="9">
    <location>
        <begin position="181"/>
        <end position="539"/>
    </location>
</feature>
<evidence type="ECO:0000256" key="3">
    <source>
        <dbReference type="ARBA" id="ARBA00022723"/>
    </source>
</evidence>
<dbReference type="InterPro" id="IPR050819">
    <property type="entry name" value="Tripeptidyl-peptidase_I"/>
</dbReference>
<dbReference type="PROSITE" id="PS00138">
    <property type="entry name" value="SUBTILASE_SER"/>
    <property type="match status" value="1"/>
</dbReference>
<evidence type="ECO:0000256" key="2">
    <source>
        <dbReference type="ARBA" id="ARBA00022670"/>
    </source>
</evidence>
<gene>
    <name evidence="11" type="ORF">D1869_09520</name>
    <name evidence="10" type="ORF">HNQ62_001342</name>
</gene>
<dbReference type="InterPro" id="IPR036852">
    <property type="entry name" value="Peptidase_S8/S53_dom_sf"/>
</dbReference>
<dbReference type="RefSeq" id="WP_156014892.1">
    <property type="nucleotide sequence ID" value="NZ_CP045484.1"/>
</dbReference>
<feature type="transmembrane region" description="Helical" evidence="8">
    <location>
        <begin position="1149"/>
        <end position="1172"/>
    </location>
</feature>
<dbReference type="SMART" id="SM00944">
    <property type="entry name" value="Pro-kuma_activ"/>
    <property type="match status" value="1"/>
</dbReference>
<dbReference type="Proteomes" id="UP000427373">
    <property type="component" value="Chromosome"/>
</dbReference>
<protein>
    <submittedName>
        <fullName evidence="11">S8 family serine peptidase</fullName>
    </submittedName>
    <submittedName>
        <fullName evidence="10">Subtilase family serine protease</fullName>
    </submittedName>
</protein>
<keyword evidence="8" id="KW-0812">Transmembrane</keyword>
<dbReference type="GeneID" id="42801482"/>
<keyword evidence="6" id="KW-0106">Calcium</keyword>
<dbReference type="AlphaFoldDB" id="A0A650CI50"/>
<dbReference type="Pfam" id="PF00082">
    <property type="entry name" value="Peptidase_S8"/>
    <property type="match status" value="1"/>
</dbReference>
<keyword evidence="2 10" id="KW-0645">Protease</keyword>
<dbReference type="SUPFAM" id="SSF54897">
    <property type="entry name" value="Protease propeptides/inhibitors"/>
    <property type="match status" value="1"/>
</dbReference>
<dbReference type="PROSITE" id="PS51695">
    <property type="entry name" value="SEDOLISIN"/>
    <property type="match status" value="1"/>
</dbReference>
<organism evidence="11 12">
    <name type="scientific">Sulfurisphaera ohwakuensis</name>
    <dbReference type="NCBI Taxonomy" id="69656"/>
    <lineage>
        <taxon>Archaea</taxon>
        <taxon>Thermoproteota</taxon>
        <taxon>Thermoprotei</taxon>
        <taxon>Sulfolobales</taxon>
        <taxon>Sulfolobaceae</taxon>
        <taxon>Sulfurisphaera</taxon>
    </lineage>
</organism>
<dbReference type="GO" id="GO:0006508">
    <property type="term" value="P:proteolysis"/>
    <property type="evidence" value="ECO:0007669"/>
    <property type="project" value="UniProtKB-KW"/>
</dbReference>
<evidence type="ECO:0000256" key="1">
    <source>
        <dbReference type="ARBA" id="ARBA00001913"/>
    </source>
</evidence>
<evidence type="ECO:0000313" key="10">
    <source>
        <dbReference type="EMBL" id="MBB5253573.1"/>
    </source>
</evidence>
<evidence type="ECO:0000256" key="5">
    <source>
        <dbReference type="ARBA" id="ARBA00022825"/>
    </source>
</evidence>
<keyword evidence="8" id="KW-0472">Membrane</keyword>
<dbReference type="InterPro" id="IPR015366">
    <property type="entry name" value="S53_propep"/>
</dbReference>
<comment type="cofactor">
    <cofactor evidence="1">
        <name>Ca(2+)</name>
        <dbReference type="ChEBI" id="CHEBI:29108"/>
    </cofactor>
</comment>
<dbReference type="EMBL" id="JACHFY010000005">
    <property type="protein sequence ID" value="MBB5253573.1"/>
    <property type="molecule type" value="Genomic_DNA"/>
</dbReference>
<dbReference type="OrthoDB" id="27270at2157"/>
<dbReference type="KEGG" id="soh:D1869_09520"/>
<dbReference type="Gene3D" id="3.40.50.200">
    <property type="entry name" value="Peptidase S8/S53 domain"/>
    <property type="match status" value="1"/>
</dbReference>
<keyword evidence="12" id="KW-1185">Reference proteome</keyword>
<evidence type="ECO:0000259" key="9">
    <source>
        <dbReference type="PROSITE" id="PS51695"/>
    </source>
</evidence>
<dbReference type="Pfam" id="PF09286">
    <property type="entry name" value="Pro-kuma_activ"/>
    <property type="match status" value="1"/>
</dbReference>
<dbReference type="CDD" id="cd11377">
    <property type="entry name" value="Pro-peptidase_S53"/>
    <property type="match status" value="1"/>
</dbReference>
<keyword evidence="5" id="KW-0720">Serine protease</keyword>
<dbReference type="PANTHER" id="PTHR14218:SF15">
    <property type="entry name" value="TRIPEPTIDYL-PEPTIDASE 1"/>
    <property type="match status" value="1"/>
</dbReference>
<dbReference type="PIRSF" id="PIRSF032623">
    <property type="entry name" value="Peptidase_SSO2181_prd"/>
    <property type="match status" value="1"/>
</dbReference>
<dbReference type="GO" id="GO:0004252">
    <property type="term" value="F:serine-type endopeptidase activity"/>
    <property type="evidence" value="ECO:0007669"/>
    <property type="project" value="InterPro"/>
</dbReference>
<accession>A0A650CI50</accession>
<reference evidence="11 12" key="1">
    <citation type="submission" date="2019-10" db="EMBL/GenBank/DDBJ databases">
        <title>Genome Sequences from Six Type Strain Members of the Archaeal Family Sulfolobaceae: Acidianus ambivalens, Acidianus infernus, Metallosphaera prunae, Stygiolobus azoricus, Sulfolobus metallicus, and Sulfurisphaera ohwakuensis.</title>
        <authorList>
            <person name="Counts J.A."/>
            <person name="Kelly R.M."/>
        </authorList>
    </citation>
    <scope>NUCLEOTIDE SEQUENCE [LARGE SCALE GENOMIC DNA]</scope>
    <source>
        <strain evidence="11 12">TA-1</strain>
    </source>
</reference>
<dbReference type="EMBL" id="CP045484">
    <property type="protein sequence ID" value="QGR17408.1"/>
    <property type="molecule type" value="Genomic_DNA"/>
</dbReference>
<dbReference type="Proteomes" id="UP000582213">
    <property type="component" value="Unassembled WGS sequence"/>
</dbReference>
<evidence type="ECO:0000256" key="8">
    <source>
        <dbReference type="SAM" id="Phobius"/>
    </source>
</evidence>
<dbReference type="GO" id="GO:0008240">
    <property type="term" value="F:tripeptidyl-peptidase activity"/>
    <property type="evidence" value="ECO:0007669"/>
    <property type="project" value="TreeGrafter"/>
</dbReference>
<reference evidence="10 13" key="2">
    <citation type="submission" date="2020-08" db="EMBL/GenBank/DDBJ databases">
        <title>Genomic Encyclopedia of Type Strains, Phase IV (KMG-IV): sequencing the most valuable type-strain genomes for metagenomic binning, comparative biology and taxonomic classification.</title>
        <authorList>
            <person name="Goeker M."/>
        </authorList>
    </citation>
    <scope>NUCLEOTIDE SEQUENCE [LARGE SCALE GENOMIC DNA]</scope>
    <source>
        <strain evidence="10 13">DSM 12421</strain>
    </source>
</reference>
<evidence type="ECO:0000256" key="7">
    <source>
        <dbReference type="ARBA" id="ARBA00023145"/>
    </source>
</evidence>
<dbReference type="InterPro" id="IPR017001">
    <property type="entry name" value="Pept_S53_physarolisin-II_arc"/>
</dbReference>
<dbReference type="InterPro" id="IPR023828">
    <property type="entry name" value="Peptidase_S8_Ser-AS"/>
</dbReference>
<keyword evidence="3" id="KW-0479">Metal-binding</keyword>
<dbReference type="InterPro" id="IPR030400">
    <property type="entry name" value="Sedolisin_dom"/>
</dbReference>
<evidence type="ECO:0000313" key="11">
    <source>
        <dbReference type="EMBL" id="QGR17408.1"/>
    </source>
</evidence>
<proteinExistence type="predicted"/>
<evidence type="ECO:0000256" key="6">
    <source>
        <dbReference type="ARBA" id="ARBA00022837"/>
    </source>
</evidence>
<evidence type="ECO:0000256" key="4">
    <source>
        <dbReference type="ARBA" id="ARBA00022801"/>
    </source>
</evidence>
<evidence type="ECO:0000313" key="12">
    <source>
        <dbReference type="Proteomes" id="UP000427373"/>
    </source>
</evidence>
<dbReference type="GO" id="GO:0046872">
    <property type="term" value="F:metal ion binding"/>
    <property type="evidence" value="ECO:0007669"/>
    <property type="project" value="UniProtKB-KW"/>
</dbReference>
<dbReference type="InterPro" id="IPR000209">
    <property type="entry name" value="Peptidase_S8/S53_dom"/>
</dbReference>
<keyword evidence="4" id="KW-0378">Hydrolase</keyword>
<name>A0A650CI50_SULOH</name>
<dbReference type="PANTHER" id="PTHR14218">
    <property type="entry name" value="PROTEASE S8 TRIPEPTIDYL PEPTIDASE I CLN2"/>
    <property type="match status" value="1"/>
</dbReference>
<keyword evidence="8" id="KW-1133">Transmembrane helix</keyword>
<dbReference type="CDD" id="cd04056">
    <property type="entry name" value="Peptidases_S53"/>
    <property type="match status" value="1"/>
</dbReference>
<keyword evidence="7" id="KW-0865">Zymogen</keyword>
<sequence length="1177" mass="130486">MKRVIIIFIFLLLISIFPTFLLSYSNTEGQYVIASIFIPPKDISQIYSLAYEVSDPNSPLYHHFLNSSEIMKFMNIQEYEAMLSFLKSHGIKIISTSLDSIIVVNVSIVQLEEFLNTTIFFSKFQNYTYYSGISYFNGNVIVASNFTTLFLKSPDDLVTPSLINQIEKKAITLNFTYADESYPVTWLLKAYNATGLNATGEGYTIGILDFYGDPTIVQQLAYFDKIYDLPPPPSFEIKYIGPSCPFEGLLSGWNLEISLDVEVSHAMAPKASIILYVANPNLPLPAVLAKIVQEDKVNVLSQSWGIPESEIVDNPANLMTVYEMNLYYALGSLEGITFLASTGDVGGSGYSTSPIGSVTFPSTSPFVTAIGGTTTYITLNGSAYQTAWSNYGFIPYFINYGGSTGGISVLFVKPWYQFYIPTPNTYPYGRMVPDISLNANLFPGIQVIFPGNITYLIGGTSEASPLFAGLLTLVMQKDNTTFGLINPLLYYLGEKYYNEAYFPITFGYNIPWVAKYGYNLVTGLGAPNIGEIAHLVKLIKSSSQLEITISLYNGTNYTYYFLPDQEIEIIANITENGKEVTSGSFNAYVYSLSGEVADIKLHFNGSRWIGYYYPTVEGPIEVIVNNESGTNAFVGYVLTIKGNLNVIYPEIRGEVYNLYDERINVPYVNVTIYAYQPLNNSYVKITDIIMNSSKGEYIAYLGRNITAGPILIVGNNVYGYIPTFAGSSLLLNTLIIPPLVVEPGVVTPGSSLFIEPSNIPFGNTNISAVLYSNDGKVLSVTNLSWVLVPFEGLLAYAYIGYLKIPYNITPGLYTIILNQYSTLGNTSVLEGRYYSQIYVVPQNLSISVRLEGILAEGNNVKILANITYPNGTEVKYGMFSATVYPLQLQSNYETYTESFEIPLWFNGTLWIGNFTLPSTYTQGNFTYLSGNYFGPFSIFISGISVSGYPTTNNLNAQKPFIVQPYTLIANTSLTFAQTFYVYFYRDNISMIGKLFNDILENDIIYNSNLEIMNSQINGTLVIRNSNITLDGVVGDKIVVINSTISVINSKIMNITLLSNSRISNETSVIKYLSIPLPSVLLSGNEVIVHGKDIKNVEVFVNGKLMYNGTSTQVTLPLSSGYNEIHVIVVQNDGEITSENFEAYIQSNSILTISLVLSIIAILLVIVVLLIMYRQRRT</sequence>